<gene>
    <name evidence="10" type="primary">cobT</name>
    <name evidence="12" type="ORF">SAMN05444389_10559</name>
</gene>
<comment type="catalytic activity">
    <reaction evidence="9 10">
        <text>5,6-dimethylbenzimidazole + nicotinate beta-D-ribonucleotide = alpha-ribazole 5'-phosphate + nicotinate + H(+)</text>
        <dbReference type="Rhea" id="RHEA:11196"/>
        <dbReference type="ChEBI" id="CHEBI:15378"/>
        <dbReference type="ChEBI" id="CHEBI:15890"/>
        <dbReference type="ChEBI" id="CHEBI:32544"/>
        <dbReference type="ChEBI" id="CHEBI:57502"/>
        <dbReference type="ChEBI" id="CHEBI:57918"/>
        <dbReference type="EC" id="2.4.2.21"/>
    </reaction>
</comment>
<dbReference type="InterPro" id="IPR003200">
    <property type="entry name" value="Nict_dMeBzImd_PRibTrfase"/>
</dbReference>
<dbReference type="Gene3D" id="1.10.1610.10">
    <property type="match status" value="1"/>
</dbReference>
<dbReference type="OrthoDB" id="9781491at2"/>
<dbReference type="InterPro" id="IPR036087">
    <property type="entry name" value="Nict_dMeBzImd_PRibTrfase_sf"/>
</dbReference>
<feature type="compositionally biased region" description="Basic and acidic residues" evidence="11">
    <location>
        <begin position="13"/>
        <end position="27"/>
    </location>
</feature>
<dbReference type="Proteomes" id="UP000184444">
    <property type="component" value="Unassembled WGS sequence"/>
</dbReference>
<evidence type="ECO:0000256" key="10">
    <source>
        <dbReference type="HAMAP-Rule" id="MF_00230"/>
    </source>
</evidence>
<dbReference type="EC" id="2.4.2.21" evidence="3 10"/>
<name>A0A1M7GZ32_9RHOB</name>
<evidence type="ECO:0000256" key="5">
    <source>
        <dbReference type="ARBA" id="ARBA00022573"/>
    </source>
</evidence>
<evidence type="ECO:0000256" key="3">
    <source>
        <dbReference type="ARBA" id="ARBA00011991"/>
    </source>
</evidence>
<dbReference type="PANTHER" id="PTHR43463:SF1">
    <property type="entry name" value="NICOTINATE-NUCLEOTIDE--DIMETHYLBENZIMIDAZOLE PHOSPHORIBOSYLTRANSFERASE"/>
    <property type="match status" value="1"/>
</dbReference>
<keyword evidence="13" id="KW-1185">Reference proteome</keyword>
<feature type="active site" description="Proton acceptor" evidence="10">
    <location>
        <position position="296"/>
    </location>
</feature>
<reference evidence="13" key="1">
    <citation type="submission" date="2016-11" db="EMBL/GenBank/DDBJ databases">
        <authorList>
            <person name="Varghese N."/>
            <person name="Submissions S."/>
        </authorList>
    </citation>
    <scope>NUCLEOTIDE SEQUENCE [LARGE SCALE GENOMIC DNA]</scope>
    <source>
        <strain evidence="13">DSM 6637</strain>
    </source>
</reference>
<dbReference type="HAMAP" id="MF_00230">
    <property type="entry name" value="CobT"/>
    <property type="match status" value="1"/>
</dbReference>
<dbReference type="CDD" id="cd02439">
    <property type="entry name" value="DMB-PRT_CobT"/>
    <property type="match status" value="1"/>
</dbReference>
<accession>A0A1M7GZ32</accession>
<evidence type="ECO:0000313" key="12">
    <source>
        <dbReference type="EMBL" id="SHM21535.1"/>
    </source>
</evidence>
<dbReference type="GO" id="GO:0008939">
    <property type="term" value="F:nicotinate-nucleotide-dimethylbenzimidazole phosphoribosyltransferase activity"/>
    <property type="evidence" value="ECO:0007669"/>
    <property type="project" value="UniProtKB-UniRule"/>
</dbReference>
<evidence type="ECO:0000256" key="7">
    <source>
        <dbReference type="ARBA" id="ARBA00022679"/>
    </source>
</evidence>
<keyword evidence="6 10" id="KW-0328">Glycosyltransferase</keyword>
<dbReference type="InterPro" id="IPR023195">
    <property type="entry name" value="Nict_dMeBzImd_PRibTrfase_N"/>
</dbReference>
<evidence type="ECO:0000256" key="6">
    <source>
        <dbReference type="ARBA" id="ARBA00022676"/>
    </source>
</evidence>
<evidence type="ECO:0000256" key="11">
    <source>
        <dbReference type="SAM" id="MobiDB-lite"/>
    </source>
</evidence>
<evidence type="ECO:0000256" key="9">
    <source>
        <dbReference type="ARBA" id="ARBA00047340"/>
    </source>
</evidence>
<dbReference type="PANTHER" id="PTHR43463">
    <property type="entry name" value="NICOTINATE-NUCLEOTIDE--DIMETHYLBENZIMIDAZOLE PHOSPHORIBOSYLTRANSFERASE"/>
    <property type="match status" value="1"/>
</dbReference>
<comment type="similarity">
    <text evidence="2 10">Belongs to the CobT family.</text>
</comment>
<proteinExistence type="inferred from homology"/>
<evidence type="ECO:0000256" key="4">
    <source>
        <dbReference type="ARBA" id="ARBA00015486"/>
    </source>
</evidence>
<keyword evidence="5 10" id="KW-0169">Cobalamin biosynthesis</keyword>
<evidence type="ECO:0000256" key="1">
    <source>
        <dbReference type="ARBA" id="ARBA00005049"/>
    </source>
</evidence>
<evidence type="ECO:0000256" key="8">
    <source>
        <dbReference type="ARBA" id="ARBA00030686"/>
    </source>
</evidence>
<dbReference type="InterPro" id="IPR017846">
    <property type="entry name" value="Nict_dMeBzImd_PRibTrfase_bact"/>
</dbReference>
<dbReference type="NCBIfam" id="NF000996">
    <property type="entry name" value="PRK00105.1"/>
    <property type="match status" value="1"/>
</dbReference>
<dbReference type="UniPathway" id="UPA00061">
    <property type="reaction ID" value="UER00516"/>
</dbReference>
<comment type="pathway">
    <text evidence="1 10">Nucleoside biosynthesis; alpha-ribazole biosynthesis; alpha-ribazole from 5,6-dimethylbenzimidazole: step 1/2.</text>
</comment>
<dbReference type="RefSeq" id="WP_073065775.1">
    <property type="nucleotide sequence ID" value="NZ_FRCK01000005.1"/>
</dbReference>
<keyword evidence="7 10" id="KW-0808">Transferase</keyword>
<dbReference type="EMBL" id="FRCK01000005">
    <property type="protein sequence ID" value="SHM21535.1"/>
    <property type="molecule type" value="Genomic_DNA"/>
</dbReference>
<dbReference type="Pfam" id="PF02277">
    <property type="entry name" value="DBI_PRT"/>
    <property type="match status" value="1"/>
</dbReference>
<sequence length="326" mass="33241">MKDLATTAAQTQFDHDSAAEARARQDSLTKPQGSLGRLEELALFMAGWRATPRPRIDRAQLVVFAGNHGVCAQGVNPFPQEVTALMVQNFRSGGAAVNQLARVAGATLSVVALDLDRPTADFTQGPAMTAAERDDAMAQGAAAVDPAADVLALGEMGIGNSTVSAALCLALFGGRAEDWTGAGTGAEGDTMARKIAAVATGAARHQGLAPLDLLAAIGGREQAAICGAILAARASRIPVLLDGFICCAAAAVLHAQDPALLDHCLIAHASAEPGHAPLVRQLGKRPLLSLDMRLGEGSGAAVALSLLRHAVAMHDGMATFAEAGIA</sequence>
<organism evidence="12 13">
    <name type="scientific">Paracoccus solventivorans</name>
    <dbReference type="NCBI Taxonomy" id="53463"/>
    <lineage>
        <taxon>Bacteria</taxon>
        <taxon>Pseudomonadati</taxon>
        <taxon>Pseudomonadota</taxon>
        <taxon>Alphaproteobacteria</taxon>
        <taxon>Rhodobacterales</taxon>
        <taxon>Paracoccaceae</taxon>
        <taxon>Paracoccus</taxon>
    </lineage>
</organism>
<comment type="function">
    <text evidence="10">Catalyzes the synthesis of alpha-ribazole-5'-phosphate from nicotinate mononucleotide (NAMN) and 5,6-dimethylbenzimidazole (DMB).</text>
</comment>
<dbReference type="Gene3D" id="3.40.50.10210">
    <property type="match status" value="1"/>
</dbReference>
<dbReference type="AlphaFoldDB" id="A0A1M7GZ32"/>
<protein>
    <recommendedName>
        <fullName evidence="4 10">Nicotinate-nucleotide--dimethylbenzimidazole phosphoribosyltransferase</fullName>
        <shortName evidence="10">NN:DBI PRT</shortName>
        <ecNumber evidence="3 10">2.4.2.21</ecNumber>
    </recommendedName>
    <alternativeName>
        <fullName evidence="8 10">N(1)-alpha-phosphoribosyltransferase</fullName>
    </alternativeName>
</protein>
<feature type="region of interest" description="Disordered" evidence="11">
    <location>
        <begin position="1"/>
        <end position="31"/>
    </location>
</feature>
<dbReference type="SUPFAM" id="SSF52733">
    <property type="entry name" value="Nicotinate mononucleotide:5,6-dimethylbenzimidazole phosphoribosyltransferase (CobT)"/>
    <property type="match status" value="1"/>
</dbReference>
<dbReference type="STRING" id="53463.SAMN05444389_10559"/>
<evidence type="ECO:0000313" key="13">
    <source>
        <dbReference type="Proteomes" id="UP000184444"/>
    </source>
</evidence>
<evidence type="ECO:0000256" key="2">
    <source>
        <dbReference type="ARBA" id="ARBA00007110"/>
    </source>
</evidence>
<dbReference type="NCBIfam" id="TIGR03160">
    <property type="entry name" value="cobT_DBIPRT"/>
    <property type="match status" value="1"/>
</dbReference>
<dbReference type="GO" id="GO:0009236">
    <property type="term" value="P:cobalamin biosynthetic process"/>
    <property type="evidence" value="ECO:0007669"/>
    <property type="project" value="UniProtKB-UniRule"/>
</dbReference>